<evidence type="ECO:0000256" key="1">
    <source>
        <dbReference type="SAM" id="MobiDB-lite"/>
    </source>
</evidence>
<sequence>MPTLKTVSYQPLINSKKKNRAKKNFPFISFQKFLGLHLFLSRSHLIRPAPLLSEIRRALAIEGGPSIVNGVFNPFLSKRNRRLSLLDSRSERKKQNPNRLSPDTGDGLSTMETTQVFGGTGDGTGPEGG</sequence>
<evidence type="ECO:0000313" key="3">
    <source>
        <dbReference type="Proteomes" id="UP000327439"/>
    </source>
</evidence>
<feature type="compositionally biased region" description="Gly residues" evidence="1">
    <location>
        <begin position="118"/>
        <end position="129"/>
    </location>
</feature>
<dbReference type="Proteomes" id="UP000327439">
    <property type="component" value="Chromosome A10"/>
</dbReference>
<accession>A0A5J5U1H1</accession>
<dbReference type="EMBL" id="CM018211">
    <property type="protein sequence ID" value="KAB2061820.1"/>
    <property type="molecule type" value="Genomic_DNA"/>
</dbReference>
<protein>
    <submittedName>
        <fullName evidence="2">Uncharacterized protein</fullName>
    </submittedName>
</protein>
<name>A0A5J5U1H1_GOSBA</name>
<dbReference type="AlphaFoldDB" id="A0A5J5U1H1"/>
<organism evidence="2 3">
    <name type="scientific">Gossypium barbadense</name>
    <name type="common">Sea Island cotton</name>
    <name type="synonym">Hibiscus barbadensis</name>
    <dbReference type="NCBI Taxonomy" id="3634"/>
    <lineage>
        <taxon>Eukaryota</taxon>
        <taxon>Viridiplantae</taxon>
        <taxon>Streptophyta</taxon>
        <taxon>Embryophyta</taxon>
        <taxon>Tracheophyta</taxon>
        <taxon>Spermatophyta</taxon>
        <taxon>Magnoliopsida</taxon>
        <taxon>eudicotyledons</taxon>
        <taxon>Gunneridae</taxon>
        <taxon>Pentapetalae</taxon>
        <taxon>rosids</taxon>
        <taxon>malvids</taxon>
        <taxon>Malvales</taxon>
        <taxon>Malvaceae</taxon>
        <taxon>Malvoideae</taxon>
        <taxon>Gossypium</taxon>
    </lineage>
</organism>
<feature type="region of interest" description="Disordered" evidence="1">
    <location>
        <begin position="86"/>
        <end position="129"/>
    </location>
</feature>
<gene>
    <name evidence="2" type="ORF">ES319_A10G111700v1</name>
</gene>
<evidence type="ECO:0000313" key="2">
    <source>
        <dbReference type="EMBL" id="KAB2061820.1"/>
    </source>
</evidence>
<reference evidence="3" key="1">
    <citation type="journal article" date="2020" name="Nat. Genet.">
        <title>Genomic diversifications of five Gossypium allopolyploid species and their impact on cotton improvement.</title>
        <authorList>
            <person name="Chen Z.J."/>
            <person name="Sreedasyam A."/>
            <person name="Ando A."/>
            <person name="Song Q."/>
            <person name="De Santiago L.M."/>
            <person name="Hulse-Kemp A.M."/>
            <person name="Ding M."/>
            <person name="Ye W."/>
            <person name="Kirkbride R.C."/>
            <person name="Jenkins J."/>
            <person name="Plott C."/>
            <person name="Lovell J."/>
            <person name="Lin Y.M."/>
            <person name="Vaughn R."/>
            <person name="Liu B."/>
            <person name="Simpson S."/>
            <person name="Scheffler B.E."/>
            <person name="Wen L."/>
            <person name="Saski C.A."/>
            <person name="Grover C.E."/>
            <person name="Hu G."/>
            <person name="Conover J.L."/>
            <person name="Carlson J.W."/>
            <person name="Shu S."/>
            <person name="Boston L.B."/>
            <person name="Williams M."/>
            <person name="Peterson D.G."/>
            <person name="McGee K."/>
            <person name="Jones D.C."/>
            <person name="Wendel J.F."/>
            <person name="Stelly D.M."/>
            <person name="Grimwood J."/>
            <person name="Schmutz J."/>
        </authorList>
    </citation>
    <scope>NUCLEOTIDE SEQUENCE [LARGE SCALE GENOMIC DNA]</scope>
    <source>
        <strain evidence="3">cv. 3-79</strain>
    </source>
</reference>
<keyword evidence="3" id="KW-1185">Reference proteome</keyword>
<proteinExistence type="predicted"/>